<evidence type="ECO:0000313" key="1">
    <source>
        <dbReference type="EMBL" id="XAI71183.1"/>
    </source>
</evidence>
<name>A0AAU6W3P5_9VIRU</name>
<gene>
    <name evidence="1" type="ORF">Cygsa01_00137</name>
</gene>
<sequence length="144" mass="16237">MVKNNRWIPTQQECNLIKAAAVLESEPRLSVNTMSLEVGRRLCLNNGHRPHNINVCLVSENPDPMEMSSDTDLFECDSWSVFRKGVELDPNGRAVVDFYIRTRLPVLEDYHGCSIFGNVVVHFFDGKIEAIHSVGFGGRTYPVT</sequence>
<reference evidence="1" key="1">
    <citation type="journal article" date="2024" name="J. Gen. Virol.">
        <title>Novel phages of Pseudomonas syringae unveil numerous potential auxiliary metabolic genes.</title>
        <authorList>
            <person name="Feltin C."/>
            <person name="Garneau J.R."/>
            <person name="Morris C.E."/>
            <person name="Berard A."/>
            <person name="Torres-Barcelo C."/>
        </authorList>
    </citation>
    <scope>NUCLEOTIDE SEQUENCE</scope>
</reference>
<protein>
    <submittedName>
        <fullName evidence="1">Uncharacterized protein</fullName>
    </submittedName>
</protein>
<organism evidence="1">
    <name type="scientific">Pseudomonas phage Cygsa01</name>
    <dbReference type="NCBI Taxonomy" id="3138529"/>
    <lineage>
        <taxon>Viruses</taxon>
    </lineage>
</organism>
<accession>A0AAU6W3P5</accession>
<dbReference type="EMBL" id="PP179332">
    <property type="protein sequence ID" value="XAI71183.1"/>
    <property type="molecule type" value="Genomic_DNA"/>
</dbReference>
<proteinExistence type="predicted"/>